<dbReference type="KEGG" id="dci:108254435"/>
<keyword evidence="1" id="KW-1185">Reference proteome</keyword>
<dbReference type="Proteomes" id="UP000079169">
    <property type="component" value="Unplaced"/>
</dbReference>
<organism evidence="1 2">
    <name type="scientific">Diaphorina citri</name>
    <name type="common">Asian citrus psyllid</name>
    <dbReference type="NCBI Taxonomy" id="121845"/>
    <lineage>
        <taxon>Eukaryota</taxon>
        <taxon>Metazoa</taxon>
        <taxon>Ecdysozoa</taxon>
        <taxon>Arthropoda</taxon>
        <taxon>Hexapoda</taxon>
        <taxon>Insecta</taxon>
        <taxon>Pterygota</taxon>
        <taxon>Neoptera</taxon>
        <taxon>Paraneoptera</taxon>
        <taxon>Hemiptera</taxon>
        <taxon>Sternorrhyncha</taxon>
        <taxon>Psylloidea</taxon>
        <taxon>Psyllidae</taxon>
        <taxon>Diaphorininae</taxon>
        <taxon>Diaphorina</taxon>
    </lineage>
</organism>
<dbReference type="AlphaFoldDB" id="A0A1S4ERW3"/>
<reference evidence="2" key="1">
    <citation type="submission" date="2025-08" db="UniProtKB">
        <authorList>
            <consortium name="RefSeq"/>
        </authorList>
    </citation>
    <scope>IDENTIFICATION</scope>
</reference>
<dbReference type="RefSeq" id="XP_017304913.1">
    <property type="nucleotide sequence ID" value="XM_017449424.1"/>
</dbReference>
<name>A0A1S4ERW3_DIACI</name>
<sequence>MLKVSWVDKITNVEILRRMGKSTPELLKDIRERKLKFAGHMMRGSSGQLLLDIIEGDVEGPRPRGRPRRMWLDDVKEWLGVRSYEECKELAMNRELFRTTVTRRLATIDHDDAT</sequence>
<dbReference type="GeneID" id="108254435"/>
<dbReference type="OMA" id="NMIGHIL"/>
<evidence type="ECO:0000313" key="2">
    <source>
        <dbReference type="RefSeq" id="XP_017304913.1"/>
    </source>
</evidence>
<gene>
    <name evidence="2" type="primary">LOC108254435</name>
</gene>
<protein>
    <submittedName>
        <fullName evidence="2">Uncharacterized protein LOC108254435</fullName>
    </submittedName>
</protein>
<dbReference type="PaxDb" id="121845-A0A1S4ERW3"/>
<evidence type="ECO:0000313" key="1">
    <source>
        <dbReference type="Proteomes" id="UP000079169"/>
    </source>
</evidence>
<proteinExistence type="predicted"/>
<accession>A0A1S4ERW3</accession>